<dbReference type="AlphaFoldDB" id="A0AA85J0T6"/>
<dbReference type="WBParaSite" id="TREG1_115820.1">
    <property type="protein sequence ID" value="TREG1_115820.1"/>
    <property type="gene ID" value="TREG1_115820"/>
</dbReference>
<dbReference type="InterPro" id="IPR010920">
    <property type="entry name" value="LSM_dom_sf"/>
</dbReference>
<dbReference type="PANTHER" id="PTHR21415:SF1">
    <property type="entry name" value="U7 SNRNA-ASSOCIATED SM-LIKE PROTEIN LSM11"/>
    <property type="match status" value="1"/>
</dbReference>
<accession>A0AA85J0T6</accession>
<sequence>MNLRTSHTDDEEGYLSRRKDTDYRIYIPPSQRDCIEKYYLPTLVTPCVIYDYSRQPTADTSHRQGSYLQGSDKSVTEKQDRNISNSSETYVVNIPRLTPPALLPTPSTQPLKADNDSSDIYTDENTKRGTSNQSSGKNKRPRSLVNYWKSFDPDLLRPHGRGYHLRKQRIFSPMARLWKAMQQQSQVHVMTRGLREPRALLIGNLVAFDRYWNLILINVTEYSVHLPKSALKGHGRPGRSKRRREQRLRSMQRRQLEINATENQLQNAISNEVLFEARQTSQLDLSQSVDYVKENITNVLMEATNTHDNNNNVQRADKSIQVANDTHNWKPSMVNFQKRGISELSDIALWKSLQPSSSLSLASVKQVNNESEYKGQLFIRGANIISVRIQSNT</sequence>
<reference evidence="3" key="2">
    <citation type="submission" date="2023-11" db="UniProtKB">
        <authorList>
            <consortium name="WormBaseParasite"/>
        </authorList>
    </citation>
    <scope>IDENTIFICATION</scope>
</reference>
<reference evidence="2" key="1">
    <citation type="submission" date="2022-06" db="EMBL/GenBank/DDBJ databases">
        <authorList>
            <person name="Berger JAMES D."/>
            <person name="Berger JAMES D."/>
        </authorList>
    </citation>
    <scope>NUCLEOTIDE SEQUENCE [LARGE SCALE GENOMIC DNA]</scope>
</reference>
<dbReference type="GO" id="GO:0005683">
    <property type="term" value="C:U7 snRNP"/>
    <property type="evidence" value="ECO:0007669"/>
    <property type="project" value="TreeGrafter"/>
</dbReference>
<name>A0AA85J0T6_TRIRE</name>
<evidence type="ECO:0000256" key="1">
    <source>
        <dbReference type="SAM" id="MobiDB-lite"/>
    </source>
</evidence>
<organism evidence="2 3">
    <name type="scientific">Trichobilharzia regenti</name>
    <name type="common">Nasal bird schistosome</name>
    <dbReference type="NCBI Taxonomy" id="157069"/>
    <lineage>
        <taxon>Eukaryota</taxon>
        <taxon>Metazoa</taxon>
        <taxon>Spiralia</taxon>
        <taxon>Lophotrochozoa</taxon>
        <taxon>Platyhelminthes</taxon>
        <taxon>Trematoda</taxon>
        <taxon>Digenea</taxon>
        <taxon>Strigeidida</taxon>
        <taxon>Schistosomatoidea</taxon>
        <taxon>Schistosomatidae</taxon>
        <taxon>Trichobilharzia</taxon>
    </lineage>
</organism>
<dbReference type="GO" id="GO:0006398">
    <property type="term" value="P:mRNA 3'-end processing by stem-loop binding and cleavage"/>
    <property type="evidence" value="ECO:0007669"/>
    <property type="project" value="TreeGrafter"/>
</dbReference>
<feature type="region of interest" description="Disordered" evidence="1">
    <location>
        <begin position="58"/>
        <end position="141"/>
    </location>
</feature>
<dbReference type="SUPFAM" id="SSF50182">
    <property type="entry name" value="Sm-like ribonucleoproteins"/>
    <property type="match status" value="1"/>
</dbReference>
<evidence type="ECO:0008006" key="4">
    <source>
        <dbReference type="Google" id="ProtNLM"/>
    </source>
</evidence>
<keyword evidence="2" id="KW-1185">Reference proteome</keyword>
<dbReference type="Proteomes" id="UP000050795">
    <property type="component" value="Unassembled WGS sequence"/>
</dbReference>
<protein>
    <recommendedName>
        <fullName evidence="4">LSM domain-containing protein</fullName>
    </recommendedName>
</protein>
<dbReference type="GO" id="GO:0071209">
    <property type="term" value="F:U7 snRNA binding"/>
    <property type="evidence" value="ECO:0007669"/>
    <property type="project" value="InterPro"/>
</dbReference>
<evidence type="ECO:0000313" key="3">
    <source>
        <dbReference type="WBParaSite" id="TREG1_115820.1"/>
    </source>
</evidence>
<feature type="compositionally biased region" description="Polar residues" evidence="1">
    <location>
        <begin position="58"/>
        <end position="73"/>
    </location>
</feature>
<dbReference type="PANTHER" id="PTHR21415">
    <property type="entry name" value="U7 SNRNA-ASSOCIATED SM-LIKE PROTEIN LSM11"/>
    <property type="match status" value="1"/>
</dbReference>
<dbReference type="Gene3D" id="2.30.30.100">
    <property type="match status" value="1"/>
</dbReference>
<proteinExistence type="predicted"/>
<evidence type="ECO:0000313" key="2">
    <source>
        <dbReference type="Proteomes" id="UP000050795"/>
    </source>
</evidence>
<dbReference type="InterPro" id="IPR039267">
    <property type="entry name" value="Lsm11"/>
</dbReference>